<sequence>MKDVRYIPFGKLSFYEDANRPGHMKLRANVFSSVMVAQALGIQVEQLVDFVLLCGNDFTPLLDNDFNMARTLEFPHLPILENPFLKQLEVKHKGFLRALFEIYRFYGYEKTFLKKFPMQIKPILSNSKMKQYRKPIDQWNYPMMEIDIL</sequence>
<protein>
    <submittedName>
        <fullName evidence="1">Uncharacterized protein</fullName>
    </submittedName>
</protein>
<keyword evidence="2" id="KW-1185">Reference proteome</keyword>
<organism evidence="1 2">
    <name type="scientific">Peronosclerospora sorghi</name>
    <dbReference type="NCBI Taxonomy" id="230839"/>
    <lineage>
        <taxon>Eukaryota</taxon>
        <taxon>Sar</taxon>
        <taxon>Stramenopiles</taxon>
        <taxon>Oomycota</taxon>
        <taxon>Peronosporomycetes</taxon>
        <taxon>Peronosporales</taxon>
        <taxon>Peronosporaceae</taxon>
        <taxon>Peronosclerospora</taxon>
    </lineage>
</organism>
<evidence type="ECO:0000313" key="2">
    <source>
        <dbReference type="Proteomes" id="UP001163321"/>
    </source>
</evidence>
<dbReference type="EMBL" id="CM047580">
    <property type="protein sequence ID" value="KAI9922320.1"/>
    <property type="molecule type" value="Genomic_DNA"/>
</dbReference>
<evidence type="ECO:0000313" key="1">
    <source>
        <dbReference type="EMBL" id="KAI9922320.1"/>
    </source>
</evidence>
<reference evidence="1 2" key="1">
    <citation type="journal article" date="2022" name="bioRxiv">
        <title>The genome of the oomycete Peronosclerospora sorghi, a cosmopolitan pathogen of maize and sorghum, is inflated with dispersed pseudogenes.</title>
        <authorList>
            <person name="Fletcher K."/>
            <person name="Martin F."/>
            <person name="Isakeit T."/>
            <person name="Cavanaugh K."/>
            <person name="Magill C."/>
            <person name="Michelmore R."/>
        </authorList>
    </citation>
    <scope>NUCLEOTIDE SEQUENCE [LARGE SCALE GENOMIC DNA]</scope>
    <source>
        <strain evidence="1">P6</strain>
    </source>
</reference>
<accession>A0ACC0WUE5</accession>
<proteinExistence type="predicted"/>
<dbReference type="Proteomes" id="UP001163321">
    <property type="component" value="Chromosome 1"/>
</dbReference>
<gene>
    <name evidence="1" type="ORF">PsorP6_000974</name>
</gene>
<name>A0ACC0WUE5_9STRA</name>
<comment type="caution">
    <text evidence="1">The sequence shown here is derived from an EMBL/GenBank/DDBJ whole genome shotgun (WGS) entry which is preliminary data.</text>
</comment>